<dbReference type="GeneID" id="129928605"/>
<feature type="compositionally biased region" description="Polar residues" evidence="1">
    <location>
        <begin position="77"/>
        <end position="91"/>
    </location>
</feature>
<reference evidence="4" key="1">
    <citation type="submission" date="2025-08" db="UniProtKB">
        <authorList>
            <consortium name="RefSeq"/>
        </authorList>
    </citation>
    <scope>IDENTIFICATION</scope>
</reference>
<keyword evidence="3" id="KW-1185">Reference proteome</keyword>
<feature type="region of interest" description="Disordered" evidence="1">
    <location>
        <begin position="26"/>
        <end position="91"/>
    </location>
</feature>
<sequence>MILIIICITLSLFGAKALNEQSRQQINNTKTTSDDVVSTTPPNDTTTEQSTMDITHNKNIGSSSGKTTEQPIMDVTQKPTSSSSGNWMLNDQNTTVPYNGDVTKRPSLIVMAMILNAFIFI</sequence>
<evidence type="ECO:0000256" key="1">
    <source>
        <dbReference type="SAM" id="MobiDB-lite"/>
    </source>
</evidence>
<name>A0A9W3BIP3_BIOGL</name>
<feature type="chain" id="PRO_5040828138" evidence="2">
    <location>
        <begin position="18"/>
        <end position="121"/>
    </location>
</feature>
<dbReference type="RefSeq" id="XP_055899375.1">
    <property type="nucleotide sequence ID" value="XM_056043400.1"/>
</dbReference>
<evidence type="ECO:0000313" key="4">
    <source>
        <dbReference type="RefSeq" id="XP_055899375.1"/>
    </source>
</evidence>
<feature type="signal peptide" evidence="2">
    <location>
        <begin position="1"/>
        <end position="17"/>
    </location>
</feature>
<proteinExistence type="predicted"/>
<accession>A0A9W3BIP3</accession>
<keyword evidence="2" id="KW-0732">Signal</keyword>
<feature type="compositionally biased region" description="Polar residues" evidence="1">
    <location>
        <begin position="43"/>
        <end position="70"/>
    </location>
</feature>
<gene>
    <name evidence="4" type="primary">LOC129928605</name>
</gene>
<protein>
    <submittedName>
        <fullName evidence="4">Uncharacterized protein LOC129928605 isoform X2</fullName>
    </submittedName>
</protein>
<evidence type="ECO:0000256" key="2">
    <source>
        <dbReference type="SAM" id="SignalP"/>
    </source>
</evidence>
<evidence type="ECO:0000313" key="3">
    <source>
        <dbReference type="Proteomes" id="UP001165740"/>
    </source>
</evidence>
<dbReference type="AlphaFoldDB" id="A0A9W3BIP3"/>
<dbReference type="Proteomes" id="UP001165740">
    <property type="component" value="Chromosome 10"/>
</dbReference>
<organism evidence="3 4">
    <name type="scientific">Biomphalaria glabrata</name>
    <name type="common">Bloodfluke planorb</name>
    <name type="synonym">Freshwater snail</name>
    <dbReference type="NCBI Taxonomy" id="6526"/>
    <lineage>
        <taxon>Eukaryota</taxon>
        <taxon>Metazoa</taxon>
        <taxon>Spiralia</taxon>
        <taxon>Lophotrochozoa</taxon>
        <taxon>Mollusca</taxon>
        <taxon>Gastropoda</taxon>
        <taxon>Heterobranchia</taxon>
        <taxon>Euthyneura</taxon>
        <taxon>Panpulmonata</taxon>
        <taxon>Hygrophila</taxon>
        <taxon>Lymnaeoidea</taxon>
        <taxon>Planorbidae</taxon>
        <taxon>Biomphalaria</taxon>
    </lineage>
</organism>